<feature type="domain" description="DUF4605" evidence="8">
    <location>
        <begin position="57"/>
        <end position="115"/>
    </location>
</feature>
<dbReference type="PANTHER" id="PTHR33690">
    <property type="entry name" value="DUF4605 DOMAIN-CONTAINING PROTEIN"/>
    <property type="match status" value="1"/>
</dbReference>
<gene>
    <name evidence="9" type="ORF">C0Q70_01982</name>
</gene>
<feature type="region of interest" description="Disordered" evidence="6">
    <location>
        <begin position="122"/>
        <end position="161"/>
    </location>
</feature>
<evidence type="ECO:0000256" key="7">
    <source>
        <dbReference type="SAM" id="Phobius"/>
    </source>
</evidence>
<name>A0A2T7Q105_POMCA</name>
<reference evidence="9 10" key="1">
    <citation type="submission" date="2018-04" db="EMBL/GenBank/DDBJ databases">
        <title>The genome of golden apple snail Pomacea canaliculata provides insight into stress tolerance and invasive adaptation.</title>
        <authorList>
            <person name="Liu C."/>
            <person name="Liu B."/>
            <person name="Ren Y."/>
            <person name="Zhang Y."/>
            <person name="Wang H."/>
            <person name="Li S."/>
            <person name="Jiang F."/>
            <person name="Yin L."/>
            <person name="Zhang G."/>
            <person name="Qian W."/>
            <person name="Fan W."/>
        </authorList>
    </citation>
    <scope>NUCLEOTIDE SEQUENCE [LARGE SCALE GENOMIC DNA]</scope>
    <source>
        <strain evidence="9">SZHN2017</strain>
        <tissue evidence="9">Muscle</tissue>
    </source>
</reference>
<evidence type="ECO:0000256" key="2">
    <source>
        <dbReference type="ARBA" id="ARBA00006165"/>
    </source>
</evidence>
<evidence type="ECO:0000256" key="3">
    <source>
        <dbReference type="ARBA" id="ARBA00022692"/>
    </source>
</evidence>
<dbReference type="OMA" id="LIYIVSH"/>
<feature type="compositionally biased region" description="Gly residues" evidence="6">
    <location>
        <begin position="142"/>
        <end position="154"/>
    </location>
</feature>
<accession>A0A2T7Q105</accession>
<evidence type="ECO:0000256" key="4">
    <source>
        <dbReference type="ARBA" id="ARBA00022989"/>
    </source>
</evidence>
<evidence type="ECO:0000259" key="8">
    <source>
        <dbReference type="Pfam" id="PF15378"/>
    </source>
</evidence>
<dbReference type="InterPro" id="IPR052502">
    <property type="entry name" value="FAM241_domain"/>
</dbReference>
<sequence>MVRILSNGDIVPDDDPRAQAAGSRGNSAGDNSNRPRQGYVQHDGNGQQAFAEGRQISVFEVLNQKLLAFGIPRFTFGQFVFEPIVSVGFLLAGLLFGISGLLFAGLLYFVVRWSQTGGGFSGLGGQQHGAPPGNDGNPPGAGRRGGGTFGGGSEGYRLGRS</sequence>
<dbReference type="PANTHER" id="PTHR33690:SF3">
    <property type="entry name" value="UBIQUITIN-LIKE DOMAIN-CONTAINING PROTEIN"/>
    <property type="match status" value="1"/>
</dbReference>
<dbReference type="Pfam" id="PF15378">
    <property type="entry name" value="DUF4605"/>
    <property type="match status" value="1"/>
</dbReference>
<evidence type="ECO:0000256" key="5">
    <source>
        <dbReference type="ARBA" id="ARBA00023136"/>
    </source>
</evidence>
<keyword evidence="5 7" id="KW-0472">Membrane</keyword>
<dbReference type="GO" id="GO:0016020">
    <property type="term" value="C:membrane"/>
    <property type="evidence" value="ECO:0007669"/>
    <property type="project" value="UniProtKB-SubCell"/>
</dbReference>
<organism evidence="9 10">
    <name type="scientific">Pomacea canaliculata</name>
    <name type="common">Golden apple snail</name>
    <dbReference type="NCBI Taxonomy" id="400727"/>
    <lineage>
        <taxon>Eukaryota</taxon>
        <taxon>Metazoa</taxon>
        <taxon>Spiralia</taxon>
        <taxon>Lophotrochozoa</taxon>
        <taxon>Mollusca</taxon>
        <taxon>Gastropoda</taxon>
        <taxon>Caenogastropoda</taxon>
        <taxon>Architaenioglossa</taxon>
        <taxon>Ampullarioidea</taxon>
        <taxon>Ampullariidae</taxon>
        <taxon>Pomacea</taxon>
    </lineage>
</organism>
<keyword evidence="4 7" id="KW-1133">Transmembrane helix</keyword>
<dbReference type="Proteomes" id="UP000245119">
    <property type="component" value="Linkage Group LG1"/>
</dbReference>
<evidence type="ECO:0000256" key="6">
    <source>
        <dbReference type="SAM" id="MobiDB-lite"/>
    </source>
</evidence>
<dbReference type="AlphaFoldDB" id="A0A2T7Q105"/>
<keyword evidence="3 7" id="KW-0812">Transmembrane</keyword>
<evidence type="ECO:0000313" key="10">
    <source>
        <dbReference type="Proteomes" id="UP000245119"/>
    </source>
</evidence>
<feature type="compositionally biased region" description="Polar residues" evidence="6">
    <location>
        <begin position="24"/>
        <end position="35"/>
    </location>
</feature>
<proteinExistence type="inferred from homology"/>
<dbReference type="OrthoDB" id="10060343at2759"/>
<feature type="transmembrane region" description="Helical" evidence="7">
    <location>
        <begin position="84"/>
        <end position="111"/>
    </location>
</feature>
<feature type="region of interest" description="Disordered" evidence="6">
    <location>
        <begin position="1"/>
        <end position="44"/>
    </location>
</feature>
<comment type="subcellular location">
    <subcellularLocation>
        <location evidence="1">Membrane</location>
        <topology evidence="1">Single-pass membrane protein</topology>
    </subcellularLocation>
</comment>
<dbReference type="InterPro" id="IPR027953">
    <property type="entry name" value="DUF4605"/>
</dbReference>
<evidence type="ECO:0000256" key="1">
    <source>
        <dbReference type="ARBA" id="ARBA00004167"/>
    </source>
</evidence>
<keyword evidence="10" id="KW-1185">Reference proteome</keyword>
<evidence type="ECO:0000313" key="9">
    <source>
        <dbReference type="EMBL" id="PVD39352.1"/>
    </source>
</evidence>
<protein>
    <recommendedName>
        <fullName evidence="8">DUF4605 domain-containing protein</fullName>
    </recommendedName>
</protein>
<dbReference type="EMBL" id="PZQS01000001">
    <property type="protein sequence ID" value="PVD39352.1"/>
    <property type="molecule type" value="Genomic_DNA"/>
</dbReference>
<comment type="caution">
    <text evidence="9">The sequence shown here is derived from an EMBL/GenBank/DDBJ whole genome shotgun (WGS) entry which is preliminary data.</text>
</comment>
<comment type="similarity">
    <text evidence="2">Belongs to the FAM241 family.</text>
</comment>
<feature type="compositionally biased region" description="Low complexity" evidence="6">
    <location>
        <begin position="128"/>
        <end position="141"/>
    </location>
</feature>